<dbReference type="GO" id="GO:0042597">
    <property type="term" value="C:periplasmic space"/>
    <property type="evidence" value="ECO:0007669"/>
    <property type="project" value="UniProtKB-SubCell"/>
</dbReference>
<protein>
    <submittedName>
        <fullName evidence="3">ABC transporter substrate-binding protein</fullName>
    </submittedName>
</protein>
<dbReference type="Gene3D" id="3.40.190.10">
    <property type="entry name" value="Periplasmic binding protein-like II"/>
    <property type="match status" value="1"/>
</dbReference>
<comment type="caution">
    <text evidence="3">The sequence shown here is derived from an EMBL/GenBank/DDBJ whole genome shotgun (WGS) entry which is preliminary data.</text>
</comment>
<proteinExistence type="inferred from homology"/>
<reference evidence="3" key="1">
    <citation type="journal article" date="2020" name="mSystems">
        <title>Genome- and Community-Level Interaction Insights into Carbon Utilization and Element Cycling Functions of Hydrothermarchaeota in Hydrothermal Sediment.</title>
        <authorList>
            <person name="Zhou Z."/>
            <person name="Liu Y."/>
            <person name="Xu W."/>
            <person name="Pan J."/>
            <person name="Luo Z.H."/>
            <person name="Li M."/>
        </authorList>
    </citation>
    <scope>NUCLEOTIDE SEQUENCE [LARGE SCALE GENOMIC DNA]</scope>
    <source>
        <strain evidence="3">SpSt-82</strain>
    </source>
</reference>
<sequence>MAYEGGIKKMRRIVVALILCGLIGLIGFSAASAKTTLTFVSYFDVSPEATWPAAAAHWMMADKFMKANPDVEIQFLFVTFGELVPQVVRWTMTGELPDIVALDNPDVLHAAAAGVYYDLTPLVQQWGQWDDFYAGVKHALTYQDQIVALLPGTNNVALYYRKDIFRQYGLTPPRTWKELLDVCALLSEKLAGTGMYPLGVAATNTEELTWQFEPFLWSNGGSLLELDKPEAIAALELWVELFQKGYVPQDALTWGQGADPFIGGQVAMMINGPWILPLVREAGLEYGIVPIPAPSEGRKVVVPMGGETLGISSTIQADKVAIAWKYFTFFVEPENMAEFCTRAGYVPTRKSALPLVVAKDPELEPFATQAVSSLPRPPMGGDKLYTEVSAIARKYIQLALAGELTAKDAFAHAASEIRALFPTDQAYQDAVAKARRLLEEVASGS</sequence>
<organism evidence="3">
    <name type="scientific">Candidatus Caldatribacterium saccharofermentans</name>
    <dbReference type="NCBI Taxonomy" id="1454753"/>
    <lineage>
        <taxon>Bacteria</taxon>
        <taxon>Pseudomonadati</taxon>
        <taxon>Atribacterota</taxon>
        <taxon>Atribacteria</taxon>
        <taxon>Atribacterales</taxon>
        <taxon>Candidatus Caldatribacteriaceae</taxon>
        <taxon>Candidatus Caldatribacterium</taxon>
    </lineage>
</organism>
<dbReference type="SUPFAM" id="SSF53850">
    <property type="entry name" value="Periplasmic binding protein-like II"/>
    <property type="match status" value="1"/>
</dbReference>
<dbReference type="EMBL" id="DTIY01000017">
    <property type="protein sequence ID" value="HGY38659.1"/>
    <property type="molecule type" value="Genomic_DNA"/>
</dbReference>
<comment type="similarity">
    <text evidence="2">Belongs to the bacterial solute-binding protein 1 family.</text>
</comment>
<dbReference type="AlphaFoldDB" id="A0A7V4WKH8"/>
<dbReference type="CDD" id="cd14748">
    <property type="entry name" value="PBP2_UgpB"/>
    <property type="match status" value="1"/>
</dbReference>
<name>A0A7V4WKH8_9BACT</name>
<evidence type="ECO:0000256" key="2">
    <source>
        <dbReference type="ARBA" id="ARBA00008520"/>
    </source>
</evidence>
<dbReference type="InterPro" id="IPR006059">
    <property type="entry name" value="SBP"/>
</dbReference>
<evidence type="ECO:0000313" key="3">
    <source>
        <dbReference type="EMBL" id="HGY38659.1"/>
    </source>
</evidence>
<dbReference type="PANTHER" id="PTHR43649:SF12">
    <property type="entry name" value="DIACETYLCHITOBIOSE BINDING PROTEIN DASA"/>
    <property type="match status" value="1"/>
</dbReference>
<comment type="subcellular location">
    <subcellularLocation>
        <location evidence="1">Periplasm</location>
    </subcellularLocation>
</comment>
<gene>
    <name evidence="3" type="ORF">ENW11_02450</name>
</gene>
<accession>A0A7V4WKH8</accession>
<dbReference type="PANTHER" id="PTHR43649">
    <property type="entry name" value="ARABINOSE-BINDING PROTEIN-RELATED"/>
    <property type="match status" value="1"/>
</dbReference>
<dbReference type="Pfam" id="PF13416">
    <property type="entry name" value="SBP_bac_8"/>
    <property type="match status" value="1"/>
</dbReference>
<dbReference type="InterPro" id="IPR050490">
    <property type="entry name" value="Bact_solute-bd_prot1"/>
</dbReference>
<evidence type="ECO:0000256" key="1">
    <source>
        <dbReference type="ARBA" id="ARBA00004418"/>
    </source>
</evidence>